<reference evidence="5 6" key="1">
    <citation type="submission" date="2020-02" db="EMBL/GenBank/DDBJ databases">
        <title>Sequencing the genomes of 1000 actinobacteria strains.</title>
        <authorList>
            <person name="Klenk H.-P."/>
        </authorList>
    </citation>
    <scope>NUCLEOTIDE SEQUENCE [LARGE SCALE GENOMIC DNA]</scope>
    <source>
        <strain evidence="5 6">DSM 27960</strain>
    </source>
</reference>
<dbReference type="Gene3D" id="3.40.630.40">
    <property type="entry name" value="Zn-dependent exopeptidases"/>
    <property type="match status" value="1"/>
</dbReference>
<accession>A0A7X5TVE8</accession>
<name>A0A7X5TVE8_9MICO</name>
<dbReference type="Gene3D" id="2.180.10.10">
    <property type="entry name" value="RHS repeat-associated core"/>
    <property type="match status" value="4"/>
</dbReference>
<feature type="domain" description="Teneurin-like YD-shell" evidence="4">
    <location>
        <begin position="713"/>
        <end position="889"/>
    </location>
</feature>
<protein>
    <submittedName>
        <fullName evidence="5">RHS repeat-associated protein</fullName>
    </submittedName>
</protein>
<dbReference type="InterPro" id="IPR011044">
    <property type="entry name" value="Quino_amine_DH_bsu"/>
</dbReference>
<dbReference type="InterPro" id="IPR006530">
    <property type="entry name" value="YD"/>
</dbReference>
<evidence type="ECO:0000259" key="4">
    <source>
        <dbReference type="Pfam" id="PF25023"/>
    </source>
</evidence>
<dbReference type="Pfam" id="PF25023">
    <property type="entry name" value="TEN_YD-shell"/>
    <property type="match status" value="3"/>
</dbReference>
<keyword evidence="1" id="KW-0677">Repeat</keyword>
<feature type="domain" description="DUF6531" evidence="3">
    <location>
        <begin position="448"/>
        <end position="520"/>
    </location>
</feature>
<dbReference type="Gene3D" id="3.90.930.1">
    <property type="match status" value="1"/>
</dbReference>
<feature type="domain" description="Teneurin-like YD-shell" evidence="4">
    <location>
        <begin position="1294"/>
        <end position="1409"/>
    </location>
</feature>
<dbReference type="RefSeq" id="WP_167151535.1">
    <property type="nucleotide sequence ID" value="NZ_JAAMOX010000002.1"/>
</dbReference>
<dbReference type="NCBIfam" id="TIGR03696">
    <property type="entry name" value="Rhs_assc_core"/>
    <property type="match status" value="1"/>
</dbReference>
<organism evidence="5 6">
    <name type="scientific">Lysinibacter cavernae</name>
    <dbReference type="NCBI Taxonomy" id="1640652"/>
    <lineage>
        <taxon>Bacteria</taxon>
        <taxon>Bacillati</taxon>
        <taxon>Actinomycetota</taxon>
        <taxon>Actinomycetes</taxon>
        <taxon>Micrococcales</taxon>
        <taxon>Microbacteriaceae</taxon>
        <taxon>Lysinibacter</taxon>
    </lineage>
</organism>
<sequence length="2205" mass="237319">MFAVGGALVCEMAVTPAAASPTLLAAYQAERNLAEVRGASQTQQAKSEAALALTKSEPLVDADITPGQETVLRDDASGVQATFSGYEIAEKLDVELSALPQRVAKLAATETDQQVLTTPVEITATAPDGTEVTQFPADVTLSEPEEDMPQAVTEMTPGVALEFPLAKDKTEGLDLGSIRIATRETDGEPWVEIPSYYDAEAGIVRGELNHLSQFVVIGKKFVPPPGPKIVLDPDDDVGHTTGPNGPMTELPQNIRLAQGVKTLLAQHCRADVTITREDPAQTYVSQDIRAGIAAAANADVTMTFAFDAWHGYPWGQLDDGGSQIFHRGGVADQHLAGKLFDNMPNFTSRRAIHKTSAMFPYPELRGLPGIVAHMETLYIDHNYDRVVIDEGFQATVNGAFTGMATFLEESGFDCHDPAAGGWPSPPTDAEKQRWRHLGYQNYLMYGSDPISFSTGNLIETEPLFSLEGAAGQAIDLTLVYNSQDGRLTRTGAGWSFGLGARAQRFDDGSAMVVRGDGASFMFNPDGAGGFVSEPGVYQTLTAGADGRLTLKSNEGETWVFDTSDIEGIGELVSQTDRAGNTYTLAYGAATDASQFLPLASITDASGQIVQVGSDALGRVSTFRHPDGRVWTLNYNGAGDLVNITNPDGRVRGFTYDDKHQLLTATDAKNVTYLRNEYDAEGRVVKQWDAEGTLRKLAYDPAKGQTTYTDNEGSTTIFRYDSKFRITGTTEASGVTTGYTYDDKNQVTSYTNEAGDVWKYTYDGAGNLTKETKPDGSWLRYTYTPTGEVASVTDQGGPDGTDRTTSFEINGRGQVTATHFPDGTIEKRQYDAAGNLTVITSPGGGSIVKEYDGKGNLTKTTDKAGAVTTFVYDLANRVVSQTDAMGGVTTYAYDGGDRVVSQTDPRGGVTSFTYDQNDHLIKQVDPVGAETSYVWDDLFRMVQQTAPDGGVTEYTYTTEDELTKMVDPVGAVTEFELDAQYRAVTTVDPAGGRWERELDKIGNVLKTVDPEGAETATEYDRAGRVTKSVDATGIVSSTEYDIVGRPLKQTTASADGTLESTTSMTYDIMDRVVTVTDPAGRETSMTYDVDGNVLSQTDAAGRVSQNIYDVAGRVTSTVNPVGDTTTIVYDVAGNVLQSTDEAGRVSTFTYDQSGLVLTETDPLGNVVSHEYDVLGREIAVTDANGNRTSTAYTVAGQIASVTDALGGVTTYGYDLAGRQISLTNARGNETKYVYDVSGQLTEVIEGYLANPLESLGGSGETPTGDALESAMAKVGSDVNSTTTFEWSSTGQKVKQISPTKAETVFEYDASGRVLSERNALGKQWTYQYDGLGRLLTESDANGASKKYEYDEAGQVTKVGQVSFEYDAVGQMIAMTDPEGVSGWKYDELGQMTEQIDVLGAKVRYEYDPTGLMTKLTMPKNQVVEYTYDAAGRPLALQSDAGAVAYEWDAAGNLARMVRNSSASQDNATASGTKAAAVEEISEQPAPAATGVVTSYAYDALNRPVSITHQTLNENGLTSANPNLTQKQKVRRLIPSGTEQVTCINASGYLADREAVSSLGRDCVKSWDYLADRTLPSPVSPVAAGDAIVFDYTYDEAGNVSEATRSIGNASVIAALKQAVIAPDDSVDDGAAEGTESEGPADVDPAVLATIPGLTQEQRDQLLASPLAPAVDTRGVSYDRMDRMVGVASSDGVTETFAYDRGGNRTLSRVESPGGIRETKSTFNEVDQLLSQVTSTPAKVELPAASASRSDALISVPGEGTEKSVTKFEYDSNGNRIKRNVDGEQTSYEYNDENRLTKVTSLERVSEFGYDGLGREVKQSDTTELGTSETTSTWSGDSVVQQTTKTETSSKAPFQAGPNTKQLTSPGGDAGEVTTLVRDSFGDVALQSKGGEASWSLLDNLGSTAAQAVGGQVTDLASYSAWGVQMFESSGWDAVTGFTGERSDPGYGLNNYFSRTYDPSTGVWLSQDSWRGLIEQPQSLARYGYVTNNPASLVDVLGYKAAKCYTKYTSACGLWVPKVPQTALLDRMVSSGRGIVATPEEQAYAVTPRPYQYMARPSSNPNSPVGVHKFVPDRHCRVLANGVSHCVSEWTTGIDLPIDLLGHFYFGGGATYNINWNYFRYDQSFYDFAYNIPVGDQRSYAPLVENHWMYMAIGTYNVSRVSMNCFEIYDHYDFEPDKVSNLPYHFFDLADDAGFAESFAVRSYGCF</sequence>
<feature type="compositionally biased region" description="Polar residues" evidence="2">
    <location>
        <begin position="1837"/>
        <end position="1863"/>
    </location>
</feature>
<evidence type="ECO:0000313" key="5">
    <source>
        <dbReference type="EMBL" id="NIH54907.1"/>
    </source>
</evidence>
<feature type="compositionally biased region" description="Low complexity" evidence="2">
    <location>
        <begin position="1820"/>
        <end position="1836"/>
    </location>
</feature>
<dbReference type="InterPro" id="IPR031325">
    <property type="entry name" value="RHS_repeat"/>
</dbReference>
<dbReference type="Pfam" id="PF20148">
    <property type="entry name" value="DUF6531"/>
    <property type="match status" value="1"/>
</dbReference>
<evidence type="ECO:0000259" key="3">
    <source>
        <dbReference type="Pfam" id="PF20148"/>
    </source>
</evidence>
<feature type="domain" description="Teneurin-like YD-shell" evidence="4">
    <location>
        <begin position="1036"/>
        <end position="1193"/>
    </location>
</feature>
<evidence type="ECO:0000256" key="1">
    <source>
        <dbReference type="ARBA" id="ARBA00022737"/>
    </source>
</evidence>
<dbReference type="Proteomes" id="UP000541033">
    <property type="component" value="Unassembled WGS sequence"/>
</dbReference>
<evidence type="ECO:0000256" key="2">
    <source>
        <dbReference type="SAM" id="MobiDB-lite"/>
    </source>
</evidence>
<feature type="region of interest" description="Disordered" evidence="2">
    <location>
        <begin position="1815"/>
        <end position="1869"/>
    </location>
</feature>
<dbReference type="InterPro" id="IPR022385">
    <property type="entry name" value="Rhs_assc_core"/>
</dbReference>
<keyword evidence="6" id="KW-1185">Reference proteome</keyword>
<proteinExistence type="predicted"/>
<gene>
    <name evidence="5" type="ORF">FHX76_002803</name>
</gene>
<dbReference type="Pfam" id="PF05593">
    <property type="entry name" value="RHS_repeat"/>
    <property type="match status" value="5"/>
</dbReference>
<dbReference type="PANTHER" id="PTHR32305:SF15">
    <property type="entry name" value="PROTEIN RHSA-RELATED"/>
    <property type="match status" value="1"/>
</dbReference>
<dbReference type="SUPFAM" id="SSF63825">
    <property type="entry name" value="YWTD domain"/>
    <property type="match status" value="1"/>
</dbReference>
<dbReference type="InterPro" id="IPR056823">
    <property type="entry name" value="TEN-like_YD-shell"/>
</dbReference>
<dbReference type="InterPro" id="IPR045351">
    <property type="entry name" value="DUF6531"/>
</dbReference>
<dbReference type="InterPro" id="IPR050708">
    <property type="entry name" value="T6SS_VgrG/RHS"/>
</dbReference>
<dbReference type="EMBL" id="JAAMOX010000002">
    <property type="protein sequence ID" value="NIH54907.1"/>
    <property type="molecule type" value="Genomic_DNA"/>
</dbReference>
<dbReference type="PANTHER" id="PTHR32305">
    <property type="match status" value="1"/>
</dbReference>
<comment type="caution">
    <text evidence="5">The sequence shown here is derived from an EMBL/GenBank/DDBJ whole genome shotgun (WGS) entry which is preliminary data.</text>
</comment>
<dbReference type="NCBIfam" id="TIGR01643">
    <property type="entry name" value="YD_repeat_2x"/>
    <property type="match status" value="16"/>
</dbReference>
<dbReference type="SUPFAM" id="SSF50969">
    <property type="entry name" value="YVTN repeat-like/Quinoprotein amine dehydrogenase"/>
    <property type="match status" value="1"/>
</dbReference>
<evidence type="ECO:0000313" key="6">
    <source>
        <dbReference type="Proteomes" id="UP000541033"/>
    </source>
</evidence>
<dbReference type="SUPFAM" id="SSF53187">
    <property type="entry name" value="Zn-dependent exopeptidases"/>
    <property type="match status" value="1"/>
</dbReference>